<feature type="transmembrane region" description="Helical" evidence="5">
    <location>
        <begin position="346"/>
        <end position="370"/>
    </location>
</feature>
<feature type="transmembrane region" description="Helical" evidence="5">
    <location>
        <begin position="47"/>
        <end position="69"/>
    </location>
</feature>
<dbReference type="InterPro" id="IPR009447">
    <property type="entry name" value="PIGW/GWT1"/>
</dbReference>
<dbReference type="GO" id="GO:0032216">
    <property type="term" value="F:glucosaminyl-phosphatidylinositol O-acyltransferase activity"/>
    <property type="evidence" value="ECO:0007669"/>
    <property type="project" value="TreeGrafter"/>
</dbReference>
<feature type="transmembrane region" description="Helical" evidence="5">
    <location>
        <begin position="115"/>
        <end position="136"/>
    </location>
</feature>
<evidence type="ECO:0008006" key="8">
    <source>
        <dbReference type="Google" id="ProtNLM"/>
    </source>
</evidence>
<sequence>MNKAQFTSTPTGSNKLEICLITCVPYVAMVGYAAVRHHTQLDTWTHGLRVSLDFSALILPFVYACLSNAESLGSMHAAMIIPAVIYWLSAHGEIQISSWQRGGARLPALTQLRGIIMLQTVFCILAVDFAAFPRRFAKTRDFGTSVMDLGVGAVILSGAFPRRLRALREAPPATFVQSQTAYRVLRVVRHHLPLVSLGVCRILLVRSLEYHEAVDEYGVHWNFFFTLALVSTASVLLTPSSPRESAAASAITMILHQAMLSCGLTEWVLTAPRVNLISANKEGLASLPGFVALALMGDAVGGILQDAVSSRGLFQLVSLDFVLWVSAMAAEILVERPSRRLCNAAFVLWTSAQVVMTLSICYASSLMFPLPSPPLLKAFNKHLLDGFLFANLLTGLVNMLLPTTAASYAFGVTVLLLYMGAVCAFVASGFPSQIRQQLKRLARM</sequence>
<evidence type="ECO:0000256" key="4">
    <source>
        <dbReference type="ARBA" id="ARBA00023136"/>
    </source>
</evidence>
<comment type="caution">
    <text evidence="6">The sequence shown here is derived from an EMBL/GenBank/DDBJ whole genome shotgun (WGS) entry which is preliminary data.</text>
</comment>
<dbReference type="GO" id="GO:0006506">
    <property type="term" value="P:GPI anchor biosynthetic process"/>
    <property type="evidence" value="ECO:0007669"/>
    <property type="project" value="InterPro"/>
</dbReference>
<name>A0AB34IWW7_PRYPA</name>
<feature type="transmembrane region" description="Helical" evidence="5">
    <location>
        <begin position="316"/>
        <end position="334"/>
    </location>
</feature>
<comment type="subcellular location">
    <subcellularLocation>
        <location evidence="1">Membrane</location>
        <topology evidence="1">Multi-pass membrane protein</topology>
    </subcellularLocation>
</comment>
<proteinExistence type="predicted"/>
<dbReference type="GO" id="GO:0072659">
    <property type="term" value="P:protein localization to plasma membrane"/>
    <property type="evidence" value="ECO:0007669"/>
    <property type="project" value="TreeGrafter"/>
</dbReference>
<feature type="transmembrane region" description="Helical" evidence="5">
    <location>
        <begin position="15"/>
        <end position="35"/>
    </location>
</feature>
<feature type="transmembrane region" description="Helical" evidence="5">
    <location>
        <begin position="382"/>
        <end position="401"/>
    </location>
</feature>
<keyword evidence="7" id="KW-1185">Reference proteome</keyword>
<dbReference type="GO" id="GO:0016020">
    <property type="term" value="C:membrane"/>
    <property type="evidence" value="ECO:0007669"/>
    <property type="project" value="UniProtKB-SubCell"/>
</dbReference>
<evidence type="ECO:0000256" key="5">
    <source>
        <dbReference type="SAM" id="Phobius"/>
    </source>
</evidence>
<feature type="transmembrane region" description="Helical" evidence="5">
    <location>
        <begin position="283"/>
        <end position="304"/>
    </location>
</feature>
<feature type="transmembrane region" description="Helical" evidence="5">
    <location>
        <begin position="407"/>
        <end position="430"/>
    </location>
</feature>
<dbReference type="PANTHER" id="PTHR20661">
    <property type="entry name" value="PHOSPHATIDYLINOSITOL-GLYCAN BIOSYNTHESIS CLASS W PROTEIN"/>
    <property type="match status" value="1"/>
</dbReference>
<keyword evidence="2 5" id="KW-0812">Transmembrane</keyword>
<dbReference type="PIRSF" id="PIRSF017321">
    <property type="entry name" value="GWT1"/>
    <property type="match status" value="1"/>
</dbReference>
<dbReference type="Pfam" id="PF06423">
    <property type="entry name" value="GWT1"/>
    <property type="match status" value="1"/>
</dbReference>
<reference evidence="6 7" key="1">
    <citation type="journal article" date="2024" name="Science">
        <title>Giant polyketide synthase enzymes in the biosynthesis of giant marine polyether toxins.</title>
        <authorList>
            <person name="Fallon T.R."/>
            <person name="Shende V.V."/>
            <person name="Wierzbicki I.H."/>
            <person name="Pendleton A.L."/>
            <person name="Watervoot N.F."/>
            <person name="Auber R.P."/>
            <person name="Gonzalez D.J."/>
            <person name="Wisecaver J.H."/>
            <person name="Moore B.S."/>
        </authorList>
    </citation>
    <scope>NUCLEOTIDE SEQUENCE [LARGE SCALE GENOMIC DNA]</scope>
    <source>
        <strain evidence="6 7">12B1</strain>
    </source>
</reference>
<dbReference type="AlphaFoldDB" id="A0AB34IWW7"/>
<evidence type="ECO:0000256" key="3">
    <source>
        <dbReference type="ARBA" id="ARBA00022989"/>
    </source>
</evidence>
<evidence type="ECO:0000313" key="6">
    <source>
        <dbReference type="EMBL" id="KAL1508486.1"/>
    </source>
</evidence>
<evidence type="ECO:0000313" key="7">
    <source>
        <dbReference type="Proteomes" id="UP001515480"/>
    </source>
</evidence>
<keyword evidence="4 5" id="KW-0472">Membrane</keyword>
<feature type="transmembrane region" description="Helical" evidence="5">
    <location>
        <begin position="75"/>
        <end position="94"/>
    </location>
</feature>
<evidence type="ECO:0000256" key="2">
    <source>
        <dbReference type="ARBA" id="ARBA00022692"/>
    </source>
</evidence>
<dbReference type="Proteomes" id="UP001515480">
    <property type="component" value="Unassembled WGS sequence"/>
</dbReference>
<keyword evidence="3 5" id="KW-1133">Transmembrane helix</keyword>
<accession>A0AB34IWW7</accession>
<protein>
    <recommendedName>
        <fullName evidence="8">GPI-anchored wall transfer protein</fullName>
    </recommendedName>
</protein>
<dbReference type="GO" id="GO:0005783">
    <property type="term" value="C:endoplasmic reticulum"/>
    <property type="evidence" value="ECO:0007669"/>
    <property type="project" value="TreeGrafter"/>
</dbReference>
<evidence type="ECO:0000256" key="1">
    <source>
        <dbReference type="ARBA" id="ARBA00004141"/>
    </source>
</evidence>
<organism evidence="6 7">
    <name type="scientific">Prymnesium parvum</name>
    <name type="common">Toxic golden alga</name>
    <dbReference type="NCBI Taxonomy" id="97485"/>
    <lineage>
        <taxon>Eukaryota</taxon>
        <taxon>Haptista</taxon>
        <taxon>Haptophyta</taxon>
        <taxon>Prymnesiophyceae</taxon>
        <taxon>Prymnesiales</taxon>
        <taxon>Prymnesiaceae</taxon>
        <taxon>Prymnesium</taxon>
    </lineage>
</organism>
<dbReference type="EMBL" id="JBGBPQ010000016">
    <property type="protein sequence ID" value="KAL1508486.1"/>
    <property type="molecule type" value="Genomic_DNA"/>
</dbReference>
<dbReference type="PANTHER" id="PTHR20661:SF0">
    <property type="entry name" value="PHOSPHATIDYLINOSITOL-GLYCAN BIOSYNTHESIS CLASS W PROTEIN"/>
    <property type="match status" value="1"/>
</dbReference>
<gene>
    <name evidence="6" type="ORF">AB1Y20_004587</name>
</gene>